<comment type="caution">
    <text evidence="2">The sequence shown here is derived from an EMBL/GenBank/DDBJ whole genome shotgun (WGS) entry which is preliminary data.</text>
</comment>
<dbReference type="EMBL" id="CATQJL010000112">
    <property type="protein sequence ID" value="CAJ0595039.1"/>
    <property type="molecule type" value="Genomic_DNA"/>
</dbReference>
<sequence>MNLMLFVHLLVIFLFLSSSIFDAVDAKKKKKTKCVWTKINLPGMKPKKKCY</sequence>
<gene>
    <name evidence="2" type="ORF">CYNAS_LOCUS7022</name>
</gene>
<evidence type="ECO:0000256" key="1">
    <source>
        <dbReference type="SAM" id="SignalP"/>
    </source>
</evidence>
<feature type="signal peptide" evidence="1">
    <location>
        <begin position="1"/>
        <end position="26"/>
    </location>
</feature>
<keyword evidence="3" id="KW-1185">Reference proteome</keyword>
<keyword evidence="1" id="KW-0732">Signal</keyword>
<accession>A0AA36M0G2</accession>
<name>A0AA36M0G2_CYLNA</name>
<protein>
    <submittedName>
        <fullName evidence="2">Uncharacterized protein</fullName>
    </submittedName>
</protein>
<evidence type="ECO:0000313" key="3">
    <source>
        <dbReference type="Proteomes" id="UP001176961"/>
    </source>
</evidence>
<reference evidence="2" key="1">
    <citation type="submission" date="2023-07" db="EMBL/GenBank/DDBJ databases">
        <authorList>
            <consortium name="CYATHOMIX"/>
        </authorList>
    </citation>
    <scope>NUCLEOTIDE SEQUENCE</scope>
    <source>
        <strain evidence="2">N/A</strain>
    </source>
</reference>
<organism evidence="2 3">
    <name type="scientific">Cylicocyclus nassatus</name>
    <name type="common">Nematode worm</name>
    <dbReference type="NCBI Taxonomy" id="53992"/>
    <lineage>
        <taxon>Eukaryota</taxon>
        <taxon>Metazoa</taxon>
        <taxon>Ecdysozoa</taxon>
        <taxon>Nematoda</taxon>
        <taxon>Chromadorea</taxon>
        <taxon>Rhabditida</taxon>
        <taxon>Rhabditina</taxon>
        <taxon>Rhabditomorpha</taxon>
        <taxon>Strongyloidea</taxon>
        <taxon>Strongylidae</taxon>
        <taxon>Cylicocyclus</taxon>
    </lineage>
</organism>
<evidence type="ECO:0000313" key="2">
    <source>
        <dbReference type="EMBL" id="CAJ0595039.1"/>
    </source>
</evidence>
<proteinExistence type="predicted"/>
<dbReference type="AlphaFoldDB" id="A0AA36M0G2"/>
<feature type="chain" id="PRO_5041380321" evidence="1">
    <location>
        <begin position="27"/>
        <end position="51"/>
    </location>
</feature>
<dbReference type="Proteomes" id="UP001176961">
    <property type="component" value="Unassembled WGS sequence"/>
</dbReference>